<organism evidence="3">
    <name type="scientific">Heligmosomoides polygyrus</name>
    <name type="common">Parasitic roundworm</name>
    <dbReference type="NCBI Taxonomy" id="6339"/>
    <lineage>
        <taxon>Eukaryota</taxon>
        <taxon>Metazoa</taxon>
        <taxon>Ecdysozoa</taxon>
        <taxon>Nematoda</taxon>
        <taxon>Chromadorea</taxon>
        <taxon>Rhabditida</taxon>
        <taxon>Rhabditina</taxon>
        <taxon>Rhabditomorpha</taxon>
        <taxon>Strongyloidea</taxon>
        <taxon>Heligmosomidae</taxon>
        <taxon>Heligmosomoides</taxon>
    </lineage>
</organism>
<evidence type="ECO:0000256" key="1">
    <source>
        <dbReference type="SAM" id="Phobius"/>
    </source>
</evidence>
<evidence type="ECO:0000259" key="2">
    <source>
        <dbReference type="Pfam" id="PF00487"/>
    </source>
</evidence>
<name>A0A3P7XPG0_HELPZ</name>
<dbReference type="Pfam" id="PF00487">
    <property type="entry name" value="FA_desaturase"/>
    <property type="match status" value="1"/>
</dbReference>
<dbReference type="CDD" id="cd03506">
    <property type="entry name" value="Delta6-FADS-like"/>
    <property type="match status" value="1"/>
</dbReference>
<keyword evidence="1" id="KW-0812">Transmembrane</keyword>
<feature type="transmembrane region" description="Helical" evidence="1">
    <location>
        <begin position="121"/>
        <end position="139"/>
    </location>
</feature>
<evidence type="ECO:0000313" key="3">
    <source>
        <dbReference type="EMBL" id="VDO76311.1"/>
    </source>
</evidence>
<dbReference type="GO" id="GO:0016717">
    <property type="term" value="F:oxidoreductase activity, acting on paired donors, with oxidation of a pair of donors resulting in the reduction of molecular oxygen to two molecules of water"/>
    <property type="evidence" value="ECO:0007669"/>
    <property type="project" value="TreeGrafter"/>
</dbReference>
<dbReference type="OrthoDB" id="260091at2759"/>
<dbReference type="InterPro" id="IPR005804">
    <property type="entry name" value="FA_desaturase_dom"/>
</dbReference>
<proteinExistence type="predicted"/>
<dbReference type="GO" id="GO:0006629">
    <property type="term" value="P:lipid metabolic process"/>
    <property type="evidence" value="ECO:0007669"/>
    <property type="project" value="InterPro"/>
</dbReference>
<feature type="domain" description="Fatty acid desaturase" evidence="2">
    <location>
        <begin position="7"/>
        <end position="218"/>
    </location>
</feature>
<sequence length="246" mass="28610">MIIESFQHNTHHAATNLIDHDGDINLVPVIALIPGDLARFKQPVEKFILKFVPYQHLYYTFTLPLLRPSWTTQSLTWVFAENSSEYRVYRRNALTEQTLLMAHWAWVLLQLYLLPSMSIRIMYFAVSQLLSSFLIAYVVTFSHNSVDKYPANSRLLNNFACLQLFTTRNMTPGPITDWVWGGLNYQIEHHLFPTMPRCNLNKCMKLVKEFCRENDLPYLVDDFFAGYALNLKQLENIAVLAKAKTN</sequence>
<dbReference type="AlphaFoldDB" id="A0A3P7XPG0"/>
<reference evidence="3" key="1">
    <citation type="submission" date="2018-11" db="EMBL/GenBank/DDBJ databases">
        <authorList>
            <consortium name="Pathogen Informatics"/>
        </authorList>
    </citation>
    <scope>NUCLEOTIDE SEQUENCE [LARGE SCALE GENOMIC DNA]</scope>
</reference>
<keyword evidence="1" id="KW-0472">Membrane</keyword>
<dbReference type="GO" id="GO:0016020">
    <property type="term" value="C:membrane"/>
    <property type="evidence" value="ECO:0007669"/>
    <property type="project" value="TreeGrafter"/>
</dbReference>
<dbReference type="PANTHER" id="PTHR19353">
    <property type="entry name" value="FATTY ACID DESATURASE 2"/>
    <property type="match status" value="1"/>
</dbReference>
<keyword evidence="1" id="KW-1133">Transmembrane helix</keyword>
<dbReference type="EMBL" id="UZAH01026146">
    <property type="protein sequence ID" value="VDO76311.1"/>
    <property type="molecule type" value="Genomic_DNA"/>
</dbReference>
<dbReference type="InterPro" id="IPR012171">
    <property type="entry name" value="Fatty_acid_desaturase"/>
</dbReference>
<accession>A0A3P7XPG0</accession>
<protein>
    <recommendedName>
        <fullName evidence="2">Fatty acid desaturase domain-containing protein</fullName>
    </recommendedName>
</protein>
<gene>
    <name evidence="3" type="ORF">HPBE_LOCUS8426</name>
</gene>
<dbReference type="PANTHER" id="PTHR19353:SF83">
    <property type="entry name" value="DELTA(6)-FATTY-ACID DESATURASE FAT-3"/>
    <property type="match status" value="1"/>
</dbReference>